<evidence type="ECO:0000259" key="6">
    <source>
        <dbReference type="PROSITE" id="PS50011"/>
    </source>
</evidence>
<evidence type="ECO:0000256" key="5">
    <source>
        <dbReference type="SAM" id="MobiDB-lite"/>
    </source>
</evidence>
<evidence type="ECO:0000256" key="1">
    <source>
        <dbReference type="ARBA" id="ARBA00022679"/>
    </source>
</evidence>
<evidence type="ECO:0000313" key="8">
    <source>
        <dbReference type="Proteomes" id="UP000319894"/>
    </source>
</evidence>
<feature type="domain" description="Protein kinase" evidence="6">
    <location>
        <begin position="92"/>
        <end position="368"/>
    </location>
</feature>
<dbReference type="GO" id="GO:0004674">
    <property type="term" value="F:protein serine/threonine kinase activity"/>
    <property type="evidence" value="ECO:0007669"/>
    <property type="project" value="TreeGrafter"/>
</dbReference>
<feature type="region of interest" description="Disordered" evidence="5">
    <location>
        <begin position="1"/>
        <end position="87"/>
    </location>
</feature>
<protein>
    <recommendedName>
        <fullName evidence="6">Protein kinase domain-containing protein</fullName>
    </recommendedName>
</protein>
<dbReference type="PANTHER" id="PTHR43289:SF6">
    <property type="entry name" value="SERINE_THREONINE-PROTEIN KINASE NEKL-3"/>
    <property type="match status" value="1"/>
</dbReference>
<dbReference type="SUPFAM" id="SSF56112">
    <property type="entry name" value="Protein kinase-like (PK-like)"/>
    <property type="match status" value="1"/>
</dbReference>
<feature type="compositionally biased region" description="Basic and acidic residues" evidence="5">
    <location>
        <begin position="18"/>
        <end position="39"/>
    </location>
</feature>
<keyword evidence="1" id="KW-0808">Transferase</keyword>
<proteinExistence type="predicted"/>
<dbReference type="InterPro" id="IPR011009">
    <property type="entry name" value="Kinase-like_dom_sf"/>
</dbReference>
<dbReference type="InParanoid" id="A0A554MUW4"/>
<sequence>MEPSTEGAAGTATPNENKSFEERVEEIRRQREQERREQLNEQSGHEPSSVHEDDSDESERGASVADIPESQEPGVEAVASPPRRPSLSHEGLTIAEEIGAGGQAIITEARLPEAKQPPARVALREPDTSATLTREAVEEFLSQAETWATVDAREREKRRWADSEHIVGVIATGDRQPWVAMEYMDGGDLEELLVKHPDGLPVGQALWTGACVCKGLEVAHNLGKVHLDVKPRNVLLRETDGWSWPKLADWGLSRTLAEETGTMEGLSVQYAAPEQFDSTKFGDPDQLTDIYQVGALVYALLTGEPPATGGQLEVMKTVIGEEPIAPPGDRRAELPPEVDAVVGLALEREKTDRYSSVSVFGDALHALRTGGRLPPAVAARLDE</sequence>
<dbReference type="PANTHER" id="PTHR43289">
    <property type="entry name" value="MITOGEN-ACTIVATED PROTEIN KINASE KINASE KINASE 20-RELATED"/>
    <property type="match status" value="1"/>
</dbReference>
<accession>A0A554MUW4</accession>
<evidence type="ECO:0000256" key="3">
    <source>
        <dbReference type="ARBA" id="ARBA00022777"/>
    </source>
</evidence>
<dbReference type="PROSITE" id="PS50011">
    <property type="entry name" value="PROTEIN_KINASE_DOM"/>
    <property type="match status" value="1"/>
</dbReference>
<name>A0A554MUW4_9EURY</name>
<gene>
    <name evidence="7" type="ORF">DP107_19170</name>
</gene>
<comment type="caution">
    <text evidence="7">The sequence shown here is derived from an EMBL/GenBank/DDBJ whole genome shotgun (WGS) entry which is preliminary data.</text>
</comment>
<keyword evidence="4" id="KW-0067">ATP-binding</keyword>
<evidence type="ECO:0000256" key="2">
    <source>
        <dbReference type="ARBA" id="ARBA00022741"/>
    </source>
</evidence>
<reference evidence="7 8" key="1">
    <citation type="submission" date="2018-06" db="EMBL/GenBank/DDBJ databases">
        <title>Natronomonas sp. F16-60 a new haloarchaeon isolated from a solar saltern of Isla Cristina, Huelva, Spain.</title>
        <authorList>
            <person name="Duran-Viseras A."/>
            <person name="Sanchez-Porro C."/>
            <person name="Ventosa A."/>
        </authorList>
    </citation>
    <scope>NUCLEOTIDE SEQUENCE [LARGE SCALE GENOMIC DNA]</scope>
    <source>
        <strain evidence="7 8">F16-60</strain>
    </source>
</reference>
<dbReference type="OrthoDB" id="41005at2157"/>
<dbReference type="Gene3D" id="1.10.510.10">
    <property type="entry name" value="Transferase(Phosphotransferase) domain 1"/>
    <property type="match status" value="1"/>
</dbReference>
<organism evidence="7 8">
    <name type="scientific">Haloglomus irregulare</name>
    <dbReference type="NCBI Taxonomy" id="2234134"/>
    <lineage>
        <taxon>Archaea</taxon>
        <taxon>Methanobacteriati</taxon>
        <taxon>Methanobacteriota</taxon>
        <taxon>Stenosarchaea group</taxon>
        <taxon>Halobacteria</taxon>
        <taxon>Halobacteriales</taxon>
        <taxon>Natronomonadaceae</taxon>
        <taxon>Haloglomus</taxon>
    </lineage>
</organism>
<keyword evidence="2" id="KW-0547">Nucleotide-binding</keyword>
<dbReference type="CDD" id="cd14014">
    <property type="entry name" value="STKc_PknB_like"/>
    <property type="match status" value="1"/>
</dbReference>
<keyword evidence="8" id="KW-1185">Reference proteome</keyword>
<evidence type="ECO:0000313" key="7">
    <source>
        <dbReference type="EMBL" id="TSD08590.1"/>
    </source>
</evidence>
<evidence type="ECO:0000256" key="4">
    <source>
        <dbReference type="ARBA" id="ARBA00022840"/>
    </source>
</evidence>
<keyword evidence="3" id="KW-0418">Kinase</keyword>
<dbReference type="Proteomes" id="UP000319894">
    <property type="component" value="Unassembled WGS sequence"/>
</dbReference>
<dbReference type="AlphaFoldDB" id="A0A554MUW4"/>
<dbReference type="SMART" id="SM00220">
    <property type="entry name" value="S_TKc"/>
    <property type="match status" value="1"/>
</dbReference>
<dbReference type="Pfam" id="PF00069">
    <property type="entry name" value="Pkinase"/>
    <property type="match status" value="1"/>
</dbReference>
<dbReference type="InterPro" id="IPR000719">
    <property type="entry name" value="Prot_kinase_dom"/>
</dbReference>
<dbReference type="GO" id="GO:0005524">
    <property type="term" value="F:ATP binding"/>
    <property type="evidence" value="ECO:0007669"/>
    <property type="project" value="UniProtKB-KW"/>
</dbReference>
<dbReference type="EMBL" id="QMDX01000036">
    <property type="protein sequence ID" value="TSD08590.1"/>
    <property type="molecule type" value="Genomic_DNA"/>
</dbReference>